<dbReference type="AlphaFoldDB" id="A0A2W5DYL4"/>
<gene>
    <name evidence="2" type="ORF">DI603_02760</name>
</gene>
<evidence type="ECO:0000313" key="2">
    <source>
        <dbReference type="EMBL" id="PZP35708.1"/>
    </source>
</evidence>
<proteinExistence type="predicted"/>
<name>A0A2W5DYL4_9BURK</name>
<evidence type="ECO:0000259" key="1">
    <source>
        <dbReference type="Pfam" id="PF00117"/>
    </source>
</evidence>
<protein>
    <submittedName>
        <fullName evidence="2">Glutamine amidotransferase</fullName>
    </submittedName>
</protein>
<dbReference type="Pfam" id="PF00117">
    <property type="entry name" value="GATase"/>
    <property type="match status" value="1"/>
</dbReference>
<dbReference type="CDD" id="cd01741">
    <property type="entry name" value="GATase1_1"/>
    <property type="match status" value="1"/>
</dbReference>
<sequence length="249" mass="27660">MRAIAVIQHEEHQGPGFLLNCLHDLGLQTRLFRPDLGDTLPTQARDFAGLVVLGSEHSVHDEIAWIAAERALLADALTHEVPVLAHCFGAQQLSLAAGGRVTRNTWPNIGWSSVWVTPQSRPLFGGAGRVDVFNWHYDTFEIPRGAHRTLFGPHCLNKGFALGPHLAFQCHLEVTALGIRQWCEAGSLELQQARGPAVQSPRDLLSELPQRTARLHSLARRVYQHWAQGLSRPPRMVVPAVPRAWQYAI</sequence>
<keyword evidence="2" id="KW-0315">Glutamine amidotransferase</keyword>
<accession>A0A2W5DYL4</accession>
<evidence type="ECO:0000313" key="3">
    <source>
        <dbReference type="Proteomes" id="UP000249633"/>
    </source>
</evidence>
<dbReference type="PANTHER" id="PTHR42695">
    <property type="entry name" value="GLUTAMINE AMIDOTRANSFERASE YLR126C-RELATED"/>
    <property type="match status" value="1"/>
</dbReference>
<dbReference type="PANTHER" id="PTHR42695:SF5">
    <property type="entry name" value="GLUTAMINE AMIDOTRANSFERASE YLR126C-RELATED"/>
    <property type="match status" value="1"/>
</dbReference>
<dbReference type="Gene3D" id="3.40.50.880">
    <property type="match status" value="1"/>
</dbReference>
<dbReference type="InterPro" id="IPR017926">
    <property type="entry name" value="GATASE"/>
</dbReference>
<feature type="domain" description="Glutamine amidotransferase" evidence="1">
    <location>
        <begin position="18"/>
        <end position="175"/>
    </location>
</feature>
<dbReference type="InterPro" id="IPR044992">
    <property type="entry name" value="ChyE-like"/>
</dbReference>
<comment type="caution">
    <text evidence="2">The sequence shown here is derived from an EMBL/GenBank/DDBJ whole genome shotgun (WGS) entry which is preliminary data.</text>
</comment>
<keyword evidence="2" id="KW-0808">Transferase</keyword>
<dbReference type="SUPFAM" id="SSF52317">
    <property type="entry name" value="Class I glutamine amidotransferase-like"/>
    <property type="match status" value="1"/>
</dbReference>
<organism evidence="2 3">
    <name type="scientific">Roseateles depolymerans</name>
    <dbReference type="NCBI Taxonomy" id="76731"/>
    <lineage>
        <taxon>Bacteria</taxon>
        <taxon>Pseudomonadati</taxon>
        <taxon>Pseudomonadota</taxon>
        <taxon>Betaproteobacteria</taxon>
        <taxon>Burkholderiales</taxon>
        <taxon>Sphaerotilaceae</taxon>
        <taxon>Roseateles</taxon>
    </lineage>
</organism>
<dbReference type="GO" id="GO:0005829">
    <property type="term" value="C:cytosol"/>
    <property type="evidence" value="ECO:0007669"/>
    <property type="project" value="TreeGrafter"/>
</dbReference>
<dbReference type="EMBL" id="QFOD01000002">
    <property type="protein sequence ID" value="PZP35708.1"/>
    <property type="molecule type" value="Genomic_DNA"/>
</dbReference>
<reference evidence="2 3" key="1">
    <citation type="submission" date="2017-08" db="EMBL/GenBank/DDBJ databases">
        <title>Infants hospitalized years apart are colonized by the same room-sourced microbial strains.</title>
        <authorList>
            <person name="Brooks B."/>
            <person name="Olm M.R."/>
            <person name="Firek B.A."/>
            <person name="Baker R."/>
            <person name="Thomas B.C."/>
            <person name="Morowitz M.J."/>
            <person name="Banfield J.F."/>
        </authorList>
    </citation>
    <scope>NUCLEOTIDE SEQUENCE [LARGE SCALE GENOMIC DNA]</scope>
    <source>
        <strain evidence="2">S2_012_000_R2_81</strain>
    </source>
</reference>
<dbReference type="InterPro" id="IPR029062">
    <property type="entry name" value="Class_I_gatase-like"/>
</dbReference>
<dbReference type="Proteomes" id="UP000249633">
    <property type="component" value="Unassembled WGS sequence"/>
</dbReference>
<dbReference type="GO" id="GO:0016740">
    <property type="term" value="F:transferase activity"/>
    <property type="evidence" value="ECO:0007669"/>
    <property type="project" value="UniProtKB-KW"/>
</dbReference>